<reference evidence="5" key="1">
    <citation type="journal article" date="2019" name="Int. J. Syst. Evol. Microbiol.">
        <title>The Global Catalogue of Microorganisms (GCM) 10K type strain sequencing project: providing services to taxonomists for standard genome sequencing and annotation.</title>
        <authorList>
            <consortium name="The Broad Institute Genomics Platform"/>
            <consortium name="The Broad Institute Genome Sequencing Center for Infectious Disease"/>
            <person name="Wu L."/>
            <person name="Ma J."/>
        </authorList>
    </citation>
    <scope>NUCLEOTIDE SEQUENCE [LARGE SCALE GENOMIC DNA]</scope>
    <source>
        <strain evidence="5">JCM 32148</strain>
    </source>
</reference>
<feature type="domain" description="Putative zinc-finger" evidence="3">
    <location>
        <begin position="11"/>
        <end position="38"/>
    </location>
</feature>
<evidence type="ECO:0000313" key="4">
    <source>
        <dbReference type="EMBL" id="MFD0785520.1"/>
    </source>
</evidence>
<evidence type="ECO:0000259" key="3">
    <source>
        <dbReference type="Pfam" id="PF13490"/>
    </source>
</evidence>
<dbReference type="EMBL" id="JBHTHM010000860">
    <property type="protein sequence ID" value="MFD0785520.1"/>
    <property type="molecule type" value="Genomic_DNA"/>
</dbReference>
<evidence type="ECO:0000256" key="2">
    <source>
        <dbReference type="ARBA" id="ARBA00023163"/>
    </source>
</evidence>
<dbReference type="Gene3D" id="1.10.10.1320">
    <property type="entry name" value="Anti-sigma factor, zinc-finger domain"/>
    <property type="match status" value="1"/>
</dbReference>
<proteinExistence type="predicted"/>
<dbReference type="InterPro" id="IPR027383">
    <property type="entry name" value="Znf_put"/>
</dbReference>
<dbReference type="Pfam" id="PF13490">
    <property type="entry name" value="zf-HC2"/>
    <property type="match status" value="1"/>
</dbReference>
<protein>
    <submittedName>
        <fullName evidence="4">Zf-HC2 domain-containing protein</fullName>
    </submittedName>
</protein>
<feature type="non-terminal residue" evidence="4">
    <location>
        <position position="68"/>
    </location>
</feature>
<keyword evidence="2" id="KW-0804">Transcription</keyword>
<keyword evidence="5" id="KW-1185">Reference proteome</keyword>
<sequence>MTAFHVDARVLTAYAEGGLADNDAWSVEAHLDRCAACRTSIAPDASTALVVEAVAVSLGGRLPTQGRV</sequence>
<accession>A0ABW3A3M7</accession>
<keyword evidence="1" id="KW-0805">Transcription regulation</keyword>
<evidence type="ECO:0000313" key="5">
    <source>
        <dbReference type="Proteomes" id="UP001597053"/>
    </source>
</evidence>
<gene>
    <name evidence="4" type="ORF">ACFQZ8_16555</name>
</gene>
<name>A0ABW3A3M7_9ACTN</name>
<dbReference type="Proteomes" id="UP001597053">
    <property type="component" value="Unassembled WGS sequence"/>
</dbReference>
<evidence type="ECO:0000256" key="1">
    <source>
        <dbReference type="ARBA" id="ARBA00023015"/>
    </source>
</evidence>
<dbReference type="InterPro" id="IPR041916">
    <property type="entry name" value="Anti_sigma_zinc_sf"/>
</dbReference>
<organism evidence="4 5">
    <name type="scientific">Micromonospora azadirachtae</name>
    <dbReference type="NCBI Taxonomy" id="1970735"/>
    <lineage>
        <taxon>Bacteria</taxon>
        <taxon>Bacillati</taxon>
        <taxon>Actinomycetota</taxon>
        <taxon>Actinomycetes</taxon>
        <taxon>Micromonosporales</taxon>
        <taxon>Micromonosporaceae</taxon>
        <taxon>Micromonospora</taxon>
    </lineage>
</organism>
<comment type="caution">
    <text evidence="4">The sequence shown here is derived from an EMBL/GenBank/DDBJ whole genome shotgun (WGS) entry which is preliminary data.</text>
</comment>